<keyword evidence="1" id="KW-0929">Antimicrobial</keyword>
<dbReference type="EMBL" id="LR798299">
    <property type="protein sequence ID" value="CAB5222178.1"/>
    <property type="molecule type" value="Genomic_DNA"/>
</dbReference>
<evidence type="ECO:0000313" key="3">
    <source>
        <dbReference type="EMBL" id="CAB5222178.1"/>
    </source>
</evidence>
<gene>
    <name evidence="3" type="ORF">UFOVP362_13</name>
</gene>
<dbReference type="Pfam" id="PF05257">
    <property type="entry name" value="CHAP"/>
    <property type="match status" value="1"/>
</dbReference>
<name>A0A6J7WZ81_9CAUD</name>
<evidence type="ECO:0000256" key="1">
    <source>
        <dbReference type="ARBA" id="ARBA00022529"/>
    </source>
</evidence>
<dbReference type="Gene3D" id="3.90.1720.10">
    <property type="entry name" value="endopeptidase domain like (from Nostoc punctiforme)"/>
    <property type="match status" value="1"/>
</dbReference>
<evidence type="ECO:0000259" key="2">
    <source>
        <dbReference type="Pfam" id="PF05257"/>
    </source>
</evidence>
<accession>A0A6J7WZ81</accession>
<proteinExistence type="predicted"/>
<dbReference type="SUPFAM" id="SSF54001">
    <property type="entry name" value="Cysteine proteinases"/>
    <property type="match status" value="1"/>
</dbReference>
<reference evidence="3" key="1">
    <citation type="submission" date="2020-05" db="EMBL/GenBank/DDBJ databases">
        <authorList>
            <person name="Chiriac C."/>
            <person name="Salcher M."/>
            <person name="Ghai R."/>
            <person name="Kavagutti S V."/>
        </authorList>
    </citation>
    <scope>NUCLEOTIDE SEQUENCE</scope>
</reference>
<dbReference type="GO" id="GO:0001897">
    <property type="term" value="P:symbiont-mediated cytolysis of host cell"/>
    <property type="evidence" value="ECO:0007669"/>
    <property type="project" value="UniProtKB-ARBA"/>
</dbReference>
<organism evidence="3">
    <name type="scientific">uncultured Caudovirales phage</name>
    <dbReference type="NCBI Taxonomy" id="2100421"/>
    <lineage>
        <taxon>Viruses</taxon>
        <taxon>Duplodnaviria</taxon>
        <taxon>Heunggongvirae</taxon>
        <taxon>Uroviricota</taxon>
        <taxon>Caudoviricetes</taxon>
        <taxon>Peduoviridae</taxon>
        <taxon>Maltschvirus</taxon>
        <taxon>Maltschvirus maltsch</taxon>
    </lineage>
</organism>
<dbReference type="InterPro" id="IPR038765">
    <property type="entry name" value="Papain-like_cys_pep_sf"/>
</dbReference>
<feature type="domain" description="Peptidase C51" evidence="2">
    <location>
        <begin position="37"/>
        <end position="120"/>
    </location>
</feature>
<protein>
    <submittedName>
        <fullName evidence="3">TIGR02594, TIGR02594 family protein</fullName>
    </submittedName>
</protein>
<dbReference type="InterPro" id="IPR007921">
    <property type="entry name" value="CHAP_dom"/>
</dbReference>
<sequence length="193" mass="20538">MTYPIGTAAAVVEVALKEVGTIEEGDNLTKYGKFTKADGLPWCGSFVNWCFHEAGVKLPSMVSTAAGAHKLKEVSRWVDSEPKIGDLAFMDFPHDGVDRISHIGIVVGVKPKSVITIEGNTSGSGDQRNGGMVMIKERAFGSGKEIVGFGRPKFVAYAGDYPVVEVPIESAAKPKIKEKKNGKLKSISGKLGA</sequence>